<protein>
    <submittedName>
        <fullName evidence="11">Hexosyltransferase</fullName>
    </submittedName>
</protein>
<name>A0A914Q202_9BILA</name>
<keyword evidence="5" id="KW-0812">Transmembrane</keyword>
<evidence type="ECO:0000256" key="6">
    <source>
        <dbReference type="ARBA" id="ARBA00022968"/>
    </source>
</evidence>
<keyword evidence="3" id="KW-0328">Glycosyltransferase</keyword>
<keyword evidence="10" id="KW-1185">Reference proteome</keyword>
<accession>A0A914Q202</accession>
<evidence type="ECO:0000256" key="1">
    <source>
        <dbReference type="ARBA" id="ARBA00004323"/>
    </source>
</evidence>
<dbReference type="Pfam" id="PF01762">
    <property type="entry name" value="Galactosyl_T"/>
    <property type="match status" value="1"/>
</dbReference>
<dbReference type="Proteomes" id="UP000887578">
    <property type="component" value="Unplaced"/>
</dbReference>
<evidence type="ECO:0000256" key="5">
    <source>
        <dbReference type="ARBA" id="ARBA00022692"/>
    </source>
</evidence>
<comment type="subcellular location">
    <subcellularLocation>
        <location evidence="1">Golgi apparatus membrane</location>
        <topology evidence="1">Single-pass type II membrane protein</topology>
    </subcellularLocation>
</comment>
<evidence type="ECO:0000313" key="10">
    <source>
        <dbReference type="Proteomes" id="UP000887578"/>
    </source>
</evidence>
<comment type="similarity">
    <text evidence="2">Belongs to the glycosyltransferase 31 family.</text>
</comment>
<organism evidence="10 11">
    <name type="scientific">Panagrolaimus davidi</name>
    <dbReference type="NCBI Taxonomy" id="227884"/>
    <lineage>
        <taxon>Eukaryota</taxon>
        <taxon>Metazoa</taxon>
        <taxon>Ecdysozoa</taxon>
        <taxon>Nematoda</taxon>
        <taxon>Chromadorea</taxon>
        <taxon>Rhabditida</taxon>
        <taxon>Tylenchina</taxon>
        <taxon>Panagrolaimomorpha</taxon>
        <taxon>Panagrolaimoidea</taxon>
        <taxon>Panagrolaimidae</taxon>
        <taxon>Panagrolaimus</taxon>
    </lineage>
</organism>
<proteinExistence type="inferred from homology"/>
<sequence length="151" mass="16855">MNFDFEKSFSSATKFIGANAPKYIPEYAFNETIFPNFCSGPTYLLTAKAIPAILKETPKHYFIQTEDAFFTGIVSEAAGIYRFQKDKHFGHEPEIGNLTIKCDLKGIPFLTSIYGISFNGTIFNEENNNPFKGAMDGLFSLSCNKSVNSVF</sequence>
<keyword evidence="8" id="KW-0333">Golgi apparatus</keyword>
<evidence type="ECO:0000256" key="7">
    <source>
        <dbReference type="ARBA" id="ARBA00022989"/>
    </source>
</evidence>
<keyword evidence="4" id="KW-0808">Transferase</keyword>
<dbReference type="InterPro" id="IPR002659">
    <property type="entry name" value="Glyco_trans_31"/>
</dbReference>
<keyword evidence="9" id="KW-0472">Membrane</keyword>
<evidence type="ECO:0000256" key="3">
    <source>
        <dbReference type="ARBA" id="ARBA00022676"/>
    </source>
</evidence>
<dbReference type="AlphaFoldDB" id="A0A914Q202"/>
<keyword evidence="6" id="KW-0735">Signal-anchor</keyword>
<dbReference type="GO" id="GO:0000139">
    <property type="term" value="C:Golgi membrane"/>
    <property type="evidence" value="ECO:0007669"/>
    <property type="project" value="UniProtKB-SubCell"/>
</dbReference>
<evidence type="ECO:0000256" key="8">
    <source>
        <dbReference type="ARBA" id="ARBA00023034"/>
    </source>
</evidence>
<reference evidence="11" key="1">
    <citation type="submission" date="2022-11" db="UniProtKB">
        <authorList>
            <consortium name="WormBaseParasite"/>
        </authorList>
    </citation>
    <scope>IDENTIFICATION</scope>
</reference>
<evidence type="ECO:0000313" key="11">
    <source>
        <dbReference type="WBParaSite" id="PDA_v2.g21149.t1"/>
    </source>
</evidence>
<evidence type="ECO:0000256" key="4">
    <source>
        <dbReference type="ARBA" id="ARBA00022679"/>
    </source>
</evidence>
<evidence type="ECO:0000256" key="9">
    <source>
        <dbReference type="ARBA" id="ARBA00023136"/>
    </source>
</evidence>
<evidence type="ECO:0000256" key="2">
    <source>
        <dbReference type="ARBA" id="ARBA00008661"/>
    </source>
</evidence>
<dbReference type="WBParaSite" id="PDA_v2.g21149.t1">
    <property type="protein sequence ID" value="PDA_v2.g21149.t1"/>
    <property type="gene ID" value="PDA_v2.g21149"/>
</dbReference>
<dbReference type="GO" id="GO:0016758">
    <property type="term" value="F:hexosyltransferase activity"/>
    <property type="evidence" value="ECO:0007669"/>
    <property type="project" value="InterPro"/>
</dbReference>
<keyword evidence="7" id="KW-1133">Transmembrane helix</keyword>